<proteinExistence type="predicted"/>
<comment type="caution">
    <text evidence="2">The sequence shown here is derived from an EMBL/GenBank/DDBJ whole genome shotgun (WGS) entry which is preliminary data.</text>
</comment>
<protein>
    <submittedName>
        <fullName evidence="2">Uncharacterized protein</fullName>
    </submittedName>
</protein>
<evidence type="ECO:0000256" key="1">
    <source>
        <dbReference type="SAM" id="MobiDB-lite"/>
    </source>
</evidence>
<evidence type="ECO:0000313" key="2">
    <source>
        <dbReference type="EMBL" id="KNE86427.1"/>
    </source>
</evidence>
<dbReference type="STRING" id="1165861.A0A0L0UH54"/>
<name>A0A0L0UH54_9BASI</name>
<gene>
    <name evidence="2" type="ORF">PSTG_20212</name>
</gene>
<dbReference type="Proteomes" id="UP000054564">
    <property type="component" value="Unassembled WGS sequence"/>
</dbReference>
<reference evidence="3" key="1">
    <citation type="submission" date="2014-03" db="EMBL/GenBank/DDBJ databases">
        <title>The Genome Sequence of Puccinia striiformis f. sp. tritici PST-78.</title>
        <authorList>
            <consortium name="The Broad Institute Genome Sequencing Platform"/>
            <person name="Cuomo C."/>
            <person name="Hulbert S."/>
            <person name="Chen X."/>
            <person name="Walker B."/>
            <person name="Young S.K."/>
            <person name="Zeng Q."/>
            <person name="Gargeya S."/>
            <person name="Fitzgerald M."/>
            <person name="Haas B."/>
            <person name="Abouelleil A."/>
            <person name="Alvarado L."/>
            <person name="Arachchi H.M."/>
            <person name="Berlin A.M."/>
            <person name="Chapman S.B."/>
            <person name="Goldberg J."/>
            <person name="Griggs A."/>
            <person name="Gujja S."/>
            <person name="Hansen M."/>
            <person name="Howarth C."/>
            <person name="Imamovic A."/>
            <person name="Larimer J."/>
            <person name="McCowan C."/>
            <person name="Montmayeur A."/>
            <person name="Murphy C."/>
            <person name="Neiman D."/>
            <person name="Pearson M."/>
            <person name="Priest M."/>
            <person name="Roberts A."/>
            <person name="Saif S."/>
            <person name="Shea T."/>
            <person name="Sisk P."/>
            <person name="Sykes S."/>
            <person name="Wortman J."/>
            <person name="Nusbaum C."/>
            <person name="Birren B."/>
        </authorList>
    </citation>
    <scope>NUCLEOTIDE SEQUENCE [LARGE SCALE GENOMIC DNA]</scope>
    <source>
        <strain evidence="3">race PST-78</strain>
    </source>
</reference>
<dbReference type="AlphaFoldDB" id="A0A0L0UH54"/>
<feature type="region of interest" description="Disordered" evidence="1">
    <location>
        <begin position="16"/>
        <end position="67"/>
    </location>
</feature>
<keyword evidence="3" id="KW-1185">Reference proteome</keyword>
<feature type="compositionally biased region" description="Low complexity" evidence="1">
    <location>
        <begin position="19"/>
        <end position="33"/>
    </location>
</feature>
<sequence length="67" mass="7067">TLAEISNLSLKIDNELNGTEAQATQSTSTTPTADPNAMDLPHRARMPGEEQQGKEEGCADIGIRGGK</sequence>
<feature type="non-terminal residue" evidence="2">
    <location>
        <position position="1"/>
    </location>
</feature>
<accession>A0A0L0UH54</accession>
<evidence type="ECO:0000313" key="3">
    <source>
        <dbReference type="Proteomes" id="UP000054564"/>
    </source>
</evidence>
<organism evidence="2 3">
    <name type="scientific">Puccinia striiformis f. sp. tritici PST-78</name>
    <dbReference type="NCBI Taxonomy" id="1165861"/>
    <lineage>
        <taxon>Eukaryota</taxon>
        <taxon>Fungi</taxon>
        <taxon>Dikarya</taxon>
        <taxon>Basidiomycota</taxon>
        <taxon>Pucciniomycotina</taxon>
        <taxon>Pucciniomycetes</taxon>
        <taxon>Pucciniales</taxon>
        <taxon>Pucciniaceae</taxon>
        <taxon>Puccinia</taxon>
    </lineage>
</organism>
<dbReference type="EMBL" id="AJIL01009715">
    <property type="protein sequence ID" value="KNE86427.1"/>
    <property type="molecule type" value="Genomic_DNA"/>
</dbReference>
<feature type="compositionally biased region" description="Basic and acidic residues" evidence="1">
    <location>
        <begin position="40"/>
        <end position="57"/>
    </location>
</feature>